<dbReference type="Gene3D" id="3.20.20.80">
    <property type="entry name" value="Glycosidases"/>
    <property type="match status" value="1"/>
</dbReference>
<dbReference type="SMART" id="SM00642">
    <property type="entry name" value="Aamy"/>
    <property type="match status" value="1"/>
</dbReference>
<dbReference type="PANTHER" id="PTHR10357:SF179">
    <property type="entry name" value="NEUTRAL AND BASIC AMINO ACID TRANSPORT PROTEIN RBAT"/>
    <property type="match status" value="1"/>
</dbReference>
<protein>
    <recommendedName>
        <fullName evidence="2">Glycosyl hydrolase family 13 catalytic domain-containing protein</fullName>
    </recommendedName>
</protein>
<dbReference type="InterPro" id="IPR017853">
    <property type="entry name" value="GH"/>
</dbReference>
<feature type="signal peptide" evidence="1">
    <location>
        <begin position="1"/>
        <end position="19"/>
    </location>
</feature>
<dbReference type="InterPro" id="IPR045857">
    <property type="entry name" value="O16G_dom_2"/>
</dbReference>
<name>A0A0L8HWD7_OCTBM</name>
<feature type="chain" id="PRO_5005583997" description="Glycosyl hydrolase family 13 catalytic domain-containing protein" evidence="1">
    <location>
        <begin position="20"/>
        <end position="522"/>
    </location>
</feature>
<dbReference type="GO" id="GO:0005975">
    <property type="term" value="P:carbohydrate metabolic process"/>
    <property type="evidence" value="ECO:0007669"/>
    <property type="project" value="InterPro"/>
</dbReference>
<dbReference type="STRING" id="37653.A0A0L8HWD7"/>
<proteinExistence type="predicted"/>
<dbReference type="SUPFAM" id="SSF51445">
    <property type="entry name" value="(Trans)glycosidases"/>
    <property type="match status" value="1"/>
</dbReference>
<dbReference type="PANTHER" id="PTHR10357">
    <property type="entry name" value="ALPHA-AMYLASE FAMILY MEMBER"/>
    <property type="match status" value="1"/>
</dbReference>
<dbReference type="EMBL" id="KQ417146">
    <property type="protein sequence ID" value="KOF93506.1"/>
    <property type="molecule type" value="Genomic_DNA"/>
</dbReference>
<evidence type="ECO:0000256" key="1">
    <source>
        <dbReference type="SAM" id="SignalP"/>
    </source>
</evidence>
<dbReference type="AlphaFoldDB" id="A0A0L8HWD7"/>
<dbReference type="Gene3D" id="3.90.400.10">
    <property type="entry name" value="Oligo-1,6-glucosidase, Domain 2"/>
    <property type="match status" value="1"/>
</dbReference>
<evidence type="ECO:0000313" key="3">
    <source>
        <dbReference type="EMBL" id="KOF93506.1"/>
    </source>
</evidence>
<organism evidence="3">
    <name type="scientific">Octopus bimaculoides</name>
    <name type="common">California two-spotted octopus</name>
    <dbReference type="NCBI Taxonomy" id="37653"/>
    <lineage>
        <taxon>Eukaryota</taxon>
        <taxon>Metazoa</taxon>
        <taxon>Spiralia</taxon>
        <taxon>Lophotrochozoa</taxon>
        <taxon>Mollusca</taxon>
        <taxon>Cephalopoda</taxon>
        <taxon>Coleoidea</taxon>
        <taxon>Octopodiformes</taxon>
        <taxon>Octopoda</taxon>
        <taxon>Incirrata</taxon>
        <taxon>Octopodidae</taxon>
        <taxon>Octopus</taxon>
    </lineage>
</organism>
<feature type="domain" description="Glycosyl hydrolase family 13 catalytic" evidence="2">
    <location>
        <begin position="4"/>
        <end position="411"/>
    </location>
</feature>
<evidence type="ECO:0000259" key="2">
    <source>
        <dbReference type="SMART" id="SM00642"/>
    </source>
</evidence>
<accession>A0A0L8HWD7</accession>
<dbReference type="InterPro" id="IPR013780">
    <property type="entry name" value="Glyco_hydro_b"/>
</dbReference>
<dbReference type="OrthoDB" id="1740265at2759"/>
<reference evidence="3" key="1">
    <citation type="submission" date="2015-07" db="EMBL/GenBank/DDBJ databases">
        <title>MeaNS - Measles Nucleotide Surveillance Program.</title>
        <authorList>
            <person name="Tran T."/>
            <person name="Druce J."/>
        </authorList>
    </citation>
    <scope>NUCLEOTIDE SEQUENCE</scope>
    <source>
        <strain evidence="3">UCB-OBI-ISO-001</strain>
        <tissue evidence="3">Gonad</tissue>
    </source>
</reference>
<keyword evidence="1" id="KW-0732">Signal</keyword>
<sequence>MRKCIYIYMIFLLLQGVEMKLDYLKDIGVDAISLSPIYDGTSVDSDLNVVNHTTIDNKFGTEDDIKNLIAAAHKKGIYVVLDFIPNQTSKKHAWFVESNKANPGDKKNYYVWKAGSSLPNNWLTTNGSEAWTNSKDRSAYYLHQLSPDLPDLNLYSRIVVGELNKILHYWMSLGVDGFNIRHSGFMLEDSDLRNDVQLNSNKPNPYDNMEHTNSFGLASNIILLKLWHHIIEDNQGQNGRSFMTGMDSWDRSIPTYRDKLGDTNFPHLSFCTVINVDVNCNGSCMKNFVEENLKNTTIGKSPTWMLGSDMISRFSTRMGNYTKRNEVLTMIALLLPGSTVLYSGDELMMTDIGQANESPVSISQPWRTPMKWDNSTSSYGFSNATCSSVSSKDAMQVTEALTNAKSMLNFIKKLNKLRNADAFRLSSAADIRYGPDCSSTFSFVRGFDGVDCYLVIANLGSTDSCSDFSSVSGGDKAQATVKLVTPSAESGHEEGAEVDTTNVKVKPNEGVVLSWKCGLYFK</sequence>
<dbReference type="Pfam" id="PF00128">
    <property type="entry name" value="Alpha-amylase"/>
    <property type="match status" value="1"/>
</dbReference>
<gene>
    <name evidence="3" type="ORF">OCBIM_22004290mg</name>
</gene>
<dbReference type="InterPro" id="IPR006047">
    <property type="entry name" value="GH13_cat_dom"/>
</dbReference>
<dbReference type="Gene3D" id="2.60.40.1180">
    <property type="entry name" value="Golgi alpha-mannosidase II"/>
    <property type="match status" value="1"/>
</dbReference>